<reference evidence="5 6" key="1">
    <citation type="submission" date="2015-06" db="EMBL/GenBank/DDBJ databases">
        <title>Draft genome sequence of an Antarctic Pseudomonas sp. strain KG01 with full potential for biotechnological applications.</title>
        <authorList>
            <person name="Pavlov M.S."/>
            <person name="Lira F."/>
            <person name="Martinez J.L."/>
            <person name="Marshall S.H."/>
        </authorList>
    </citation>
    <scope>NUCLEOTIDE SEQUENCE [LARGE SCALE GENOMIC DNA]</scope>
    <source>
        <strain evidence="5 6">KG01</strain>
    </source>
</reference>
<gene>
    <name evidence="5" type="ORF">ACR52_02125</name>
</gene>
<dbReference type="InterPro" id="IPR036390">
    <property type="entry name" value="WH_DNA-bd_sf"/>
</dbReference>
<dbReference type="GO" id="GO:0005829">
    <property type="term" value="C:cytosol"/>
    <property type="evidence" value="ECO:0007669"/>
    <property type="project" value="TreeGrafter"/>
</dbReference>
<dbReference type="RefSeq" id="WP_048719992.1">
    <property type="nucleotide sequence ID" value="NZ_LFMW01000001.1"/>
</dbReference>
<dbReference type="PROSITE" id="PS00519">
    <property type="entry name" value="HTH_ASNC_1"/>
    <property type="match status" value="1"/>
</dbReference>
<comment type="caution">
    <text evidence="5">The sequence shown here is derived from an EMBL/GenBank/DDBJ whole genome shotgun (WGS) entry which is preliminary data.</text>
</comment>
<organism evidence="5 6">
    <name type="scientific">Pseudomonas fildesensis</name>
    <dbReference type="NCBI Taxonomy" id="1674920"/>
    <lineage>
        <taxon>Bacteria</taxon>
        <taxon>Pseudomonadati</taxon>
        <taxon>Pseudomonadota</taxon>
        <taxon>Gammaproteobacteria</taxon>
        <taxon>Pseudomonadales</taxon>
        <taxon>Pseudomonadaceae</taxon>
        <taxon>Pseudomonas</taxon>
    </lineage>
</organism>
<dbReference type="InterPro" id="IPR000485">
    <property type="entry name" value="AsnC-type_HTH_dom"/>
</dbReference>
<dbReference type="SMART" id="SM00344">
    <property type="entry name" value="HTH_ASNC"/>
    <property type="match status" value="1"/>
</dbReference>
<feature type="domain" description="HTH asnC-type" evidence="4">
    <location>
        <begin position="11"/>
        <end position="72"/>
    </location>
</feature>
<dbReference type="PATRIC" id="fig|1674920.3.peg.429"/>
<dbReference type="EMBL" id="LFMW01000001">
    <property type="protein sequence ID" value="KMT57441.1"/>
    <property type="molecule type" value="Genomic_DNA"/>
</dbReference>
<evidence type="ECO:0000256" key="1">
    <source>
        <dbReference type="ARBA" id="ARBA00023015"/>
    </source>
</evidence>
<accession>A0A0J8IZH6</accession>
<evidence type="ECO:0000313" key="5">
    <source>
        <dbReference type="EMBL" id="KMT57441.1"/>
    </source>
</evidence>
<dbReference type="GO" id="GO:0043200">
    <property type="term" value="P:response to amino acid"/>
    <property type="evidence" value="ECO:0007669"/>
    <property type="project" value="TreeGrafter"/>
</dbReference>
<dbReference type="OrthoDB" id="8590699at2"/>
<protein>
    <submittedName>
        <fullName evidence="5">AsnC family transcriptional regulator</fullName>
    </submittedName>
</protein>
<dbReference type="GO" id="GO:0006355">
    <property type="term" value="P:regulation of DNA-templated transcription"/>
    <property type="evidence" value="ECO:0007669"/>
    <property type="project" value="UniProtKB-ARBA"/>
</dbReference>
<dbReference type="InterPro" id="IPR019887">
    <property type="entry name" value="Tscrpt_reg_AsnC/Lrp_C"/>
</dbReference>
<dbReference type="InterPro" id="IPR036388">
    <property type="entry name" value="WH-like_DNA-bd_sf"/>
</dbReference>
<dbReference type="PRINTS" id="PR00033">
    <property type="entry name" value="HTHASNC"/>
</dbReference>
<dbReference type="STRING" id="1674920.ACR52_02125"/>
<dbReference type="PANTHER" id="PTHR30154:SF51">
    <property type="entry name" value="ASNC-FAMILY TRANSCRIPTIONAL REGULATORY PROTEIN"/>
    <property type="match status" value="1"/>
</dbReference>
<dbReference type="Pfam" id="PF01037">
    <property type="entry name" value="AsnC_trans_reg"/>
    <property type="match status" value="1"/>
</dbReference>
<dbReference type="Pfam" id="PF13412">
    <property type="entry name" value="HTH_24"/>
    <property type="match status" value="1"/>
</dbReference>
<dbReference type="GO" id="GO:0043565">
    <property type="term" value="F:sequence-specific DNA binding"/>
    <property type="evidence" value="ECO:0007669"/>
    <property type="project" value="InterPro"/>
</dbReference>
<keyword evidence="2" id="KW-0238">DNA-binding</keyword>
<keyword evidence="6" id="KW-1185">Reference proteome</keyword>
<proteinExistence type="predicted"/>
<dbReference type="Gene3D" id="1.10.10.10">
    <property type="entry name" value="Winged helix-like DNA-binding domain superfamily/Winged helix DNA-binding domain"/>
    <property type="match status" value="1"/>
</dbReference>
<dbReference type="Gene3D" id="3.30.70.920">
    <property type="match status" value="1"/>
</dbReference>
<dbReference type="SUPFAM" id="SSF46785">
    <property type="entry name" value="Winged helix' DNA-binding domain"/>
    <property type="match status" value="1"/>
</dbReference>
<dbReference type="AlphaFoldDB" id="A0A0J8IZH6"/>
<dbReference type="InterPro" id="IPR011991">
    <property type="entry name" value="ArsR-like_HTH"/>
</dbReference>
<keyword evidence="3" id="KW-0804">Transcription</keyword>
<dbReference type="SUPFAM" id="SSF54909">
    <property type="entry name" value="Dimeric alpha+beta barrel"/>
    <property type="match status" value="1"/>
</dbReference>
<evidence type="ECO:0000313" key="6">
    <source>
        <dbReference type="Proteomes" id="UP000037551"/>
    </source>
</evidence>
<dbReference type="InterPro" id="IPR011008">
    <property type="entry name" value="Dimeric_a/b-barrel"/>
</dbReference>
<dbReference type="InterPro" id="IPR019888">
    <property type="entry name" value="Tscrpt_reg_AsnC-like"/>
</dbReference>
<dbReference type="CDD" id="cd00090">
    <property type="entry name" value="HTH_ARSR"/>
    <property type="match status" value="1"/>
</dbReference>
<evidence type="ECO:0000256" key="3">
    <source>
        <dbReference type="ARBA" id="ARBA00023163"/>
    </source>
</evidence>
<dbReference type="PROSITE" id="PS50956">
    <property type="entry name" value="HTH_ASNC_2"/>
    <property type="match status" value="1"/>
</dbReference>
<keyword evidence="1" id="KW-0805">Transcription regulation</keyword>
<evidence type="ECO:0000256" key="2">
    <source>
        <dbReference type="ARBA" id="ARBA00023125"/>
    </source>
</evidence>
<dbReference type="InterPro" id="IPR019885">
    <property type="entry name" value="Tscrpt_reg_HTH_AsnC-type_CS"/>
</dbReference>
<name>A0A0J8IZH6_9PSED</name>
<evidence type="ECO:0000259" key="4">
    <source>
        <dbReference type="PROSITE" id="PS50956"/>
    </source>
</evidence>
<dbReference type="Proteomes" id="UP000037551">
    <property type="component" value="Unassembled WGS sequence"/>
</dbReference>
<dbReference type="PANTHER" id="PTHR30154">
    <property type="entry name" value="LEUCINE-RESPONSIVE REGULATORY PROTEIN"/>
    <property type="match status" value="1"/>
</dbReference>
<sequence length="151" mass="16668">MKKLTKNDQELDPIDRALILALHQNARASIRALSRQVGLSAPGCSERLKRLEEGGVITGFSVELDATALGFSLQALVRVKPFTGKFQAVEQMLADMAECVVCYKITGEDSFVCHLYIESVSHLDHTLQKITRLADTNTSIIKTVDKKLPNL</sequence>